<dbReference type="Pfam" id="PF06722">
    <property type="entry name" value="EryCIII-like_C"/>
    <property type="match status" value="1"/>
</dbReference>
<dbReference type="InterPro" id="IPR002213">
    <property type="entry name" value="UDP_glucos_trans"/>
</dbReference>
<dbReference type="InterPro" id="IPR010610">
    <property type="entry name" value="EryCIII-like_C"/>
</dbReference>
<accession>A0A561WBS8</accession>
<dbReference type="RefSeq" id="WP_122979955.1">
    <property type="nucleotide sequence ID" value="NZ_BOMX01000150.1"/>
</dbReference>
<keyword evidence="3 6" id="KW-0808">Transferase</keyword>
<proteinExistence type="inferred from homology"/>
<evidence type="ECO:0000313" key="6">
    <source>
        <dbReference type="EMBL" id="TWG21322.1"/>
    </source>
</evidence>
<dbReference type="PANTHER" id="PTHR48050">
    <property type="entry name" value="STEROL 3-BETA-GLUCOSYLTRANSFERASE"/>
    <property type="match status" value="1"/>
</dbReference>
<evidence type="ECO:0000313" key="7">
    <source>
        <dbReference type="Proteomes" id="UP000320239"/>
    </source>
</evidence>
<comment type="caution">
    <text evidence="6">The sequence shown here is derived from an EMBL/GenBank/DDBJ whole genome shotgun (WGS) entry which is preliminary data.</text>
</comment>
<dbReference type="GO" id="GO:0017000">
    <property type="term" value="P:antibiotic biosynthetic process"/>
    <property type="evidence" value="ECO:0007669"/>
    <property type="project" value="UniProtKB-ARBA"/>
</dbReference>
<evidence type="ECO:0000259" key="4">
    <source>
        <dbReference type="Pfam" id="PF06722"/>
    </source>
</evidence>
<comment type="similarity">
    <text evidence="1">Belongs to the glycosyltransferase 28 family.</text>
</comment>
<name>A0A561WBS8_ACTTI</name>
<dbReference type="Pfam" id="PF21036">
    <property type="entry name" value="EryCIII-like_N"/>
    <property type="match status" value="1"/>
</dbReference>
<evidence type="ECO:0000256" key="3">
    <source>
        <dbReference type="ARBA" id="ARBA00022679"/>
    </source>
</evidence>
<dbReference type="SUPFAM" id="SSF53756">
    <property type="entry name" value="UDP-Glycosyltransferase/glycogen phosphorylase"/>
    <property type="match status" value="1"/>
</dbReference>
<dbReference type="OrthoDB" id="5488434at2"/>
<protein>
    <submittedName>
        <fullName evidence="6">UDP:flavonoid glycosyltransferase YjiC (YdhE family)</fullName>
    </submittedName>
</protein>
<keyword evidence="7" id="KW-1185">Reference proteome</keyword>
<dbReference type="GO" id="GO:0016758">
    <property type="term" value="F:hexosyltransferase activity"/>
    <property type="evidence" value="ECO:0007669"/>
    <property type="project" value="UniProtKB-ARBA"/>
</dbReference>
<feature type="domain" description="Erythromycin biosynthesis protein CIII-like C-terminal" evidence="4">
    <location>
        <begin position="232"/>
        <end position="370"/>
    </location>
</feature>
<evidence type="ECO:0000256" key="2">
    <source>
        <dbReference type="ARBA" id="ARBA00022676"/>
    </source>
</evidence>
<organism evidence="6 7">
    <name type="scientific">Actinoplanes teichomyceticus</name>
    <dbReference type="NCBI Taxonomy" id="1867"/>
    <lineage>
        <taxon>Bacteria</taxon>
        <taxon>Bacillati</taxon>
        <taxon>Actinomycetota</taxon>
        <taxon>Actinomycetes</taxon>
        <taxon>Micromonosporales</taxon>
        <taxon>Micromonosporaceae</taxon>
        <taxon>Actinoplanes</taxon>
    </lineage>
</organism>
<dbReference type="AlphaFoldDB" id="A0A561WBS8"/>
<dbReference type="Gene3D" id="3.40.50.2000">
    <property type="entry name" value="Glycogen Phosphorylase B"/>
    <property type="match status" value="2"/>
</dbReference>
<keyword evidence="2" id="KW-0328">Glycosyltransferase</keyword>
<dbReference type="InterPro" id="IPR050426">
    <property type="entry name" value="Glycosyltransferase_28"/>
</dbReference>
<dbReference type="GO" id="GO:0008194">
    <property type="term" value="F:UDP-glycosyltransferase activity"/>
    <property type="evidence" value="ECO:0007669"/>
    <property type="project" value="InterPro"/>
</dbReference>
<dbReference type="EMBL" id="VIWY01000003">
    <property type="protein sequence ID" value="TWG21322.1"/>
    <property type="molecule type" value="Genomic_DNA"/>
</dbReference>
<dbReference type="InterPro" id="IPR048284">
    <property type="entry name" value="EryCIII-like_N"/>
</dbReference>
<reference evidence="6 7" key="1">
    <citation type="submission" date="2019-06" db="EMBL/GenBank/DDBJ databases">
        <title>Sequencing the genomes of 1000 actinobacteria strains.</title>
        <authorList>
            <person name="Klenk H.-P."/>
        </authorList>
    </citation>
    <scope>NUCLEOTIDE SEQUENCE [LARGE SCALE GENOMIC DNA]</scope>
    <source>
        <strain evidence="6 7">DSM 43866</strain>
    </source>
</reference>
<dbReference type="FunFam" id="3.40.50.2000:FF:000072">
    <property type="entry name" value="Glycosyl transferase"/>
    <property type="match status" value="1"/>
</dbReference>
<feature type="domain" description="Erythromycin biosynthesis protein CIII-like N-terminal" evidence="5">
    <location>
        <begin position="22"/>
        <end position="218"/>
    </location>
</feature>
<evidence type="ECO:0000256" key="1">
    <source>
        <dbReference type="ARBA" id="ARBA00006962"/>
    </source>
</evidence>
<dbReference type="CDD" id="cd03784">
    <property type="entry name" value="GT1_Gtf-like"/>
    <property type="match status" value="1"/>
</dbReference>
<dbReference type="Proteomes" id="UP000320239">
    <property type="component" value="Unassembled WGS sequence"/>
</dbReference>
<evidence type="ECO:0000259" key="5">
    <source>
        <dbReference type="Pfam" id="PF21036"/>
    </source>
</evidence>
<dbReference type="PANTHER" id="PTHR48050:SF13">
    <property type="entry name" value="STEROL 3-BETA-GLUCOSYLTRANSFERASE UGT80A2"/>
    <property type="match status" value="1"/>
</dbReference>
<sequence>MRFLFMPLPAVGHAFPMVPLAWALRNAGHEVTFLTGFDGADVRNAGFPVVDAMPAEQTKNDGFPRIVGENPALFRSMAHLSDEEIRALKPAVVKLWDGEHDAFVAHAERLEPDLIFFDPVFNAGLAAAAVLQVPAIGHNYMLKRYAPEFVREHAPRAFERHGVDLPKKLALLDIGPPPLMEDGPSTWHARYVPYNGGGLLPDWLLDPPSRPRVAISLGTPLPHRTGTERFTHVLDAVREVDADFALTVSESTAATLGPLPDNVRITGWLPLYELVRTCTAVIHHGGSGTMFSANAAGLPQLIIPQGADNDFNARAAERYGFALVGSVGTVDAALIGRLLTDDGLRTAAQRLRDEMQALPTPADLVPAITEFAS</sequence>
<gene>
    <name evidence="6" type="ORF">FHX34_103860</name>
</gene>